<accession>H0ESF5</accession>
<dbReference type="OrthoDB" id="10021397at2759"/>
<dbReference type="Pfam" id="PF01494">
    <property type="entry name" value="FAD_binding_3"/>
    <property type="match status" value="1"/>
</dbReference>
<dbReference type="InParanoid" id="H0ESF5"/>
<evidence type="ECO:0000259" key="4">
    <source>
        <dbReference type="Pfam" id="PF01494"/>
    </source>
</evidence>
<dbReference type="AlphaFoldDB" id="H0ESF5"/>
<evidence type="ECO:0000313" key="6">
    <source>
        <dbReference type="Proteomes" id="UP000005446"/>
    </source>
</evidence>
<feature type="domain" description="FAD-binding" evidence="4">
    <location>
        <begin position="217"/>
        <end position="312"/>
    </location>
</feature>
<evidence type="ECO:0000256" key="1">
    <source>
        <dbReference type="ARBA" id="ARBA00022630"/>
    </source>
</evidence>
<keyword evidence="1" id="KW-0285">Flavoprotein</keyword>
<dbReference type="HOGENOM" id="CLU_009665_6_3_1"/>
<evidence type="ECO:0000313" key="5">
    <source>
        <dbReference type="EMBL" id="EHK98550.1"/>
    </source>
</evidence>
<comment type="caution">
    <text evidence="5">The sequence shown here is derived from an EMBL/GenBank/DDBJ whole genome shotgun (WGS) entry which is preliminary data.</text>
</comment>
<dbReference type="Gene3D" id="3.50.50.60">
    <property type="entry name" value="FAD/NAD(P)-binding domain"/>
    <property type="match status" value="2"/>
</dbReference>
<dbReference type="FunCoup" id="H0ESF5">
    <property type="interactions" value="454"/>
</dbReference>
<dbReference type="GO" id="GO:0044550">
    <property type="term" value="P:secondary metabolite biosynthetic process"/>
    <property type="evidence" value="ECO:0007669"/>
    <property type="project" value="TreeGrafter"/>
</dbReference>
<sequence length="370" mass="40821">MEESLEIAIVGGGIAGISLALGLHTRNINVKVYERGKSLREIGAGIGFTSNAERAMLALDPRIYHAFKKVAAQNASDWYYWVDASDYSGDGMNGNGLSEDLIHKMDLGPRGFEGCHRAAFLDEIVKLLPVERVVFDKGLVDIVDGENSGKLVLKFSDGTVERADAAFPVAGGTLLNVVAFVTDTNPWPFKEKLTAPGTKSEAVAAFSKFHPTFRAIIHLLPEELSKWAVFDMKDHPAPTYSRGCIAVCGDAAHASSPYHGAGAGFAIEDALVLAELFENAAGKKRGDRARMVRAVLESYSEVRLERTQWLVEGSRFMGEMYEWQHGRDRERCRDEIEWRSRRIWDFDVGKMVVDAVGVFEGKLDQLNGVH</sequence>
<gene>
    <name evidence="5" type="ORF">M7I_5637</name>
</gene>
<dbReference type="PANTHER" id="PTHR46720">
    <property type="entry name" value="HYDROXYLASE, PUTATIVE (AFU_ORTHOLOGUE AFUA_3G01460)-RELATED"/>
    <property type="match status" value="1"/>
</dbReference>
<name>H0ESF5_GLAL7</name>
<protein>
    <submittedName>
        <fullName evidence="5">Putative Salicylate hydroxylase</fullName>
    </submittedName>
</protein>
<dbReference type="InterPro" id="IPR036188">
    <property type="entry name" value="FAD/NAD-bd_sf"/>
</dbReference>
<dbReference type="InterPro" id="IPR051104">
    <property type="entry name" value="FAD_monoxygenase"/>
</dbReference>
<keyword evidence="2" id="KW-0274">FAD</keyword>
<dbReference type="PRINTS" id="PR00420">
    <property type="entry name" value="RNGMNOXGNASE"/>
</dbReference>
<keyword evidence="6" id="KW-1185">Reference proteome</keyword>
<dbReference type="InterPro" id="IPR002938">
    <property type="entry name" value="FAD-bd"/>
</dbReference>
<reference evidence="5 6" key="1">
    <citation type="journal article" date="2012" name="Eukaryot. Cell">
        <title>Genome sequence of the fungus Glarea lozoyensis: the first genome sequence of a species from the Helotiaceae family.</title>
        <authorList>
            <person name="Youssar L."/>
            <person name="Gruening B.A."/>
            <person name="Erxleben A."/>
            <person name="Guenther S."/>
            <person name="Huettel W."/>
        </authorList>
    </citation>
    <scope>NUCLEOTIDE SEQUENCE [LARGE SCALE GENOMIC DNA]</scope>
    <source>
        <strain evidence="6">ATCC 74030 / MF5533</strain>
    </source>
</reference>
<keyword evidence="3" id="KW-0560">Oxidoreductase</keyword>
<proteinExistence type="predicted"/>
<dbReference type="SUPFAM" id="SSF54373">
    <property type="entry name" value="FAD-linked reductases, C-terminal domain"/>
    <property type="match status" value="1"/>
</dbReference>
<dbReference type="SUPFAM" id="SSF51905">
    <property type="entry name" value="FAD/NAD(P)-binding domain"/>
    <property type="match status" value="1"/>
</dbReference>
<evidence type="ECO:0000256" key="2">
    <source>
        <dbReference type="ARBA" id="ARBA00022827"/>
    </source>
</evidence>
<dbReference type="PANTHER" id="PTHR46720:SF3">
    <property type="entry name" value="FAD-BINDING DOMAIN-CONTAINING PROTEIN-RELATED"/>
    <property type="match status" value="1"/>
</dbReference>
<organism evidence="5 6">
    <name type="scientific">Glarea lozoyensis (strain ATCC 74030 / MF5533)</name>
    <dbReference type="NCBI Taxonomy" id="1104152"/>
    <lineage>
        <taxon>Eukaryota</taxon>
        <taxon>Fungi</taxon>
        <taxon>Dikarya</taxon>
        <taxon>Ascomycota</taxon>
        <taxon>Pezizomycotina</taxon>
        <taxon>Leotiomycetes</taxon>
        <taxon>Helotiales</taxon>
        <taxon>Helotiaceae</taxon>
        <taxon>Glarea</taxon>
    </lineage>
</organism>
<dbReference type="EMBL" id="AGUE01000144">
    <property type="protein sequence ID" value="EHK98550.1"/>
    <property type="molecule type" value="Genomic_DNA"/>
</dbReference>
<dbReference type="GO" id="GO:0016491">
    <property type="term" value="F:oxidoreductase activity"/>
    <property type="evidence" value="ECO:0007669"/>
    <property type="project" value="UniProtKB-KW"/>
</dbReference>
<dbReference type="GO" id="GO:0071949">
    <property type="term" value="F:FAD binding"/>
    <property type="evidence" value="ECO:0007669"/>
    <property type="project" value="InterPro"/>
</dbReference>
<dbReference type="Proteomes" id="UP000005446">
    <property type="component" value="Unassembled WGS sequence"/>
</dbReference>
<evidence type="ECO:0000256" key="3">
    <source>
        <dbReference type="ARBA" id="ARBA00023002"/>
    </source>
</evidence>